<dbReference type="PROSITE" id="PS50006">
    <property type="entry name" value="FHA_DOMAIN"/>
    <property type="match status" value="1"/>
</dbReference>
<sequence>MEISSAHPLLHSKFPKPLISFPAPPSLPFFQCKASFLSSNSVLSQSSKSFLTQLQGVGIKTRQQWSVGAIHASKAESPLTDVSERWLLVPVGDGDTRHIGYNVKMPDAFEIASGEVTVGRLPEKADVVIPVATVSGLHARIEKKQGNLLVTDLGSTNGTFIDEKRLRPGVVSTASSGSRIIFGDTHLAMFRVSKLNTVEVASKAEEYEDKQETDNPNFQSTETG</sequence>
<dbReference type="KEGG" id="jre:109014011"/>
<dbReference type="PANTHER" id="PTHR23308">
    <property type="entry name" value="NUCLEAR INHIBITOR OF PROTEIN PHOSPHATASE-1"/>
    <property type="match status" value="1"/>
</dbReference>
<evidence type="ECO:0000313" key="2">
    <source>
        <dbReference type="Proteomes" id="UP000235220"/>
    </source>
</evidence>
<dbReference type="OrthoDB" id="687730at2759"/>
<dbReference type="InterPro" id="IPR050923">
    <property type="entry name" value="Cell_Proc_Reg/RNA_Proc"/>
</dbReference>
<dbReference type="Gene3D" id="2.60.200.20">
    <property type="match status" value="1"/>
</dbReference>
<dbReference type="GO" id="GO:0005634">
    <property type="term" value="C:nucleus"/>
    <property type="evidence" value="ECO:0000318"/>
    <property type="project" value="GO_Central"/>
</dbReference>
<reference evidence="3" key="1">
    <citation type="submission" date="2025-08" db="UniProtKB">
        <authorList>
            <consortium name="RefSeq"/>
        </authorList>
    </citation>
    <scope>IDENTIFICATION</scope>
    <source>
        <tissue evidence="3">Leaves</tissue>
    </source>
</reference>
<dbReference type="AlphaFoldDB" id="A0A2I4H6T4"/>
<dbReference type="RefSeq" id="XP_018851856.1">
    <property type="nucleotide sequence ID" value="XM_018996311.2"/>
</dbReference>
<dbReference type="STRING" id="51240.A0A2I4H6T4"/>
<dbReference type="SUPFAM" id="SSF49879">
    <property type="entry name" value="SMAD/FHA domain"/>
    <property type="match status" value="1"/>
</dbReference>
<keyword evidence="2" id="KW-1185">Reference proteome</keyword>
<organism evidence="2 3">
    <name type="scientific">Juglans regia</name>
    <name type="common">English walnut</name>
    <dbReference type="NCBI Taxonomy" id="51240"/>
    <lineage>
        <taxon>Eukaryota</taxon>
        <taxon>Viridiplantae</taxon>
        <taxon>Streptophyta</taxon>
        <taxon>Embryophyta</taxon>
        <taxon>Tracheophyta</taxon>
        <taxon>Spermatophyta</taxon>
        <taxon>Magnoliopsida</taxon>
        <taxon>eudicotyledons</taxon>
        <taxon>Gunneridae</taxon>
        <taxon>Pentapetalae</taxon>
        <taxon>rosids</taxon>
        <taxon>fabids</taxon>
        <taxon>Fagales</taxon>
        <taxon>Juglandaceae</taxon>
        <taxon>Juglans</taxon>
    </lineage>
</organism>
<feature type="region of interest" description="Disordered" evidence="1">
    <location>
        <begin position="204"/>
        <end position="224"/>
    </location>
</feature>
<dbReference type="GeneID" id="109014011"/>
<dbReference type="SMART" id="SM00240">
    <property type="entry name" value="FHA"/>
    <property type="match status" value="1"/>
</dbReference>
<dbReference type="FunCoup" id="A0A2I4H6T4">
    <property type="interactions" value="1705"/>
</dbReference>
<feature type="compositionally biased region" description="Basic and acidic residues" evidence="1">
    <location>
        <begin position="204"/>
        <end position="213"/>
    </location>
</feature>
<evidence type="ECO:0000313" key="3">
    <source>
        <dbReference type="RefSeq" id="XP_018851856.1"/>
    </source>
</evidence>
<evidence type="ECO:0000256" key="1">
    <source>
        <dbReference type="SAM" id="MobiDB-lite"/>
    </source>
</evidence>
<dbReference type="CDD" id="cd00060">
    <property type="entry name" value="FHA"/>
    <property type="match status" value="1"/>
</dbReference>
<proteinExistence type="predicted"/>
<dbReference type="InterPro" id="IPR008984">
    <property type="entry name" value="SMAD_FHA_dom_sf"/>
</dbReference>
<dbReference type="GO" id="GO:0003729">
    <property type="term" value="F:mRNA binding"/>
    <property type="evidence" value="ECO:0000318"/>
    <property type="project" value="GO_Central"/>
</dbReference>
<dbReference type="Proteomes" id="UP000235220">
    <property type="component" value="Chromosome 14"/>
</dbReference>
<dbReference type="FunFam" id="2.60.200.20:FF:000063">
    <property type="entry name" value="Predicted protein"/>
    <property type="match status" value="1"/>
</dbReference>
<feature type="compositionally biased region" description="Polar residues" evidence="1">
    <location>
        <begin position="214"/>
        <end position="224"/>
    </location>
</feature>
<dbReference type="InterPro" id="IPR000253">
    <property type="entry name" value="FHA_dom"/>
</dbReference>
<gene>
    <name evidence="3" type="primary">LOC109014011</name>
</gene>
<dbReference type="Pfam" id="PF00498">
    <property type="entry name" value="FHA"/>
    <property type="match status" value="1"/>
</dbReference>
<name>A0A2I4H6T4_JUGRE</name>
<accession>A0A2I4H6T4</accession>
<dbReference type="Gramene" id="Jr14_15530_p1">
    <property type="protein sequence ID" value="cds.Jr14_15530_p1"/>
    <property type="gene ID" value="Jr14_15530"/>
</dbReference>
<protein>
    <submittedName>
        <fullName evidence="3">Uncharacterized protein LOC109014011 isoform X1</fullName>
    </submittedName>
</protein>